<evidence type="ECO:0000313" key="3">
    <source>
        <dbReference type="EMBL" id="CAB5369268.1"/>
    </source>
</evidence>
<dbReference type="VEuPathDB" id="FungiDB:RhiirFUN_020039"/>
<keyword evidence="1" id="KW-0862">Zinc</keyword>
<evidence type="ECO:0000259" key="2">
    <source>
        <dbReference type="PROSITE" id="PS50966"/>
    </source>
</evidence>
<keyword evidence="1" id="KW-0863">Zinc-finger</keyword>
<dbReference type="EMBL" id="CAGKOT010000026">
    <property type="protein sequence ID" value="CAB5369268.1"/>
    <property type="molecule type" value="Genomic_DNA"/>
</dbReference>
<protein>
    <recommendedName>
        <fullName evidence="2">SWIM-type domain-containing protein</fullName>
    </recommendedName>
</protein>
<dbReference type="InterPro" id="IPR018289">
    <property type="entry name" value="MULE_transposase_dom"/>
</dbReference>
<name>A0A915ZAF2_9GLOM</name>
<dbReference type="Pfam" id="PF10551">
    <property type="entry name" value="MULE"/>
    <property type="match status" value="1"/>
</dbReference>
<dbReference type="GO" id="GO:0008270">
    <property type="term" value="F:zinc ion binding"/>
    <property type="evidence" value="ECO:0007669"/>
    <property type="project" value="UniProtKB-KW"/>
</dbReference>
<dbReference type="AlphaFoldDB" id="A0A915ZAF2"/>
<proteinExistence type="predicted"/>
<keyword evidence="1" id="KW-0479">Metal-binding</keyword>
<dbReference type="VEuPathDB" id="FungiDB:RhiirFUN_012547"/>
<organism evidence="3 4">
    <name type="scientific">Rhizophagus irregularis</name>
    <dbReference type="NCBI Taxonomy" id="588596"/>
    <lineage>
        <taxon>Eukaryota</taxon>
        <taxon>Fungi</taxon>
        <taxon>Fungi incertae sedis</taxon>
        <taxon>Mucoromycota</taxon>
        <taxon>Glomeromycotina</taxon>
        <taxon>Glomeromycetes</taxon>
        <taxon>Glomerales</taxon>
        <taxon>Glomeraceae</taxon>
        <taxon>Rhizophagus</taxon>
    </lineage>
</organism>
<reference evidence="3" key="1">
    <citation type="submission" date="2020-05" db="EMBL/GenBank/DDBJ databases">
        <authorList>
            <person name="Rincon C."/>
            <person name="Sanders R I."/>
            <person name="Robbins C."/>
            <person name="Chaturvedi A."/>
        </authorList>
    </citation>
    <scope>NUCLEOTIDE SEQUENCE</scope>
    <source>
        <strain evidence="3">CHB12</strain>
    </source>
</reference>
<sequence length="561" mass="65540">MTSVQVENWVCYSDCVINDITHKTNRYGMALSLVVGFNNDRRNVLLAQALLLDESFESHVWMFTQLTKSTGMQPIVIITDSDPAVDAAIRQTLPSSYPIHCAYHITQNLYKNLRKLLGNDYQVFLTAFYSCRNCIVENVFEQWFNNLLQNYPNAKTYLEFIYKTKMYWAHCYTKFKFTGGMIASSRVESVNGCLKRLLHNSNIPLCDLVAEIQRLLDLQDKENEYNFWRLSIPTIRHQKNSNFLFSKIDQILQHYLTPTMLKMHRDEMNQSLYYVAMLVERNCEVMEEELLTKNSDEASEIDLPQATLKQIISYVGLNNVKEIWAVSIGNSSKIKHYILLLQNWEYICSCLSIVQSGIICRHYFQVMLTTKEAVFHIRFIPTRWYNEDRNAVQESFITADKFLQDNQQIEYNTDEFVSSLCLFDQNNNDYCEERLTVLEQRIVYGKLHGVYKKALNKALQTTSKSEQLISLLQEFADDKNDDDETDSEEFYQYDDTSDKENFDPSIPLLQNPKKRCGKGDHWVRKGLSHHVKYLVLKQKHNVDVKNVGKLGIIKRIAKNNE</sequence>
<comment type="caution">
    <text evidence="3">The sequence shown here is derived from an EMBL/GenBank/DDBJ whole genome shotgun (WGS) entry which is preliminary data.</text>
</comment>
<dbReference type="PROSITE" id="PS50966">
    <property type="entry name" value="ZF_SWIM"/>
    <property type="match status" value="1"/>
</dbReference>
<dbReference type="OrthoDB" id="2418216at2759"/>
<evidence type="ECO:0000256" key="1">
    <source>
        <dbReference type="PROSITE-ProRule" id="PRU00325"/>
    </source>
</evidence>
<accession>A0A915ZAF2</accession>
<dbReference type="Proteomes" id="UP000684084">
    <property type="component" value="Unassembled WGS sequence"/>
</dbReference>
<evidence type="ECO:0000313" key="4">
    <source>
        <dbReference type="Proteomes" id="UP000684084"/>
    </source>
</evidence>
<gene>
    <name evidence="3" type="ORF">CHRIB12_LOCUS12107</name>
</gene>
<dbReference type="PANTHER" id="PTHR47718">
    <property type="entry name" value="OS01G0519700 PROTEIN"/>
    <property type="match status" value="1"/>
</dbReference>
<dbReference type="InterPro" id="IPR007527">
    <property type="entry name" value="Znf_SWIM"/>
</dbReference>
<feature type="domain" description="SWIM-type" evidence="2">
    <location>
        <begin position="337"/>
        <end position="371"/>
    </location>
</feature>